<feature type="region of interest" description="Disordered" evidence="2">
    <location>
        <begin position="149"/>
        <end position="192"/>
    </location>
</feature>
<evidence type="ECO:0000256" key="1">
    <source>
        <dbReference type="ARBA" id="ARBA00023125"/>
    </source>
</evidence>
<dbReference type="SUPFAM" id="SSF47459">
    <property type="entry name" value="HLH, helix-loop-helix DNA-binding domain"/>
    <property type="match status" value="1"/>
</dbReference>
<dbReference type="Pfam" id="PF00010">
    <property type="entry name" value="HLH"/>
    <property type="match status" value="1"/>
</dbReference>
<dbReference type="OrthoDB" id="5976910at2759"/>
<dbReference type="InterPro" id="IPR011598">
    <property type="entry name" value="bHLH_dom"/>
</dbReference>
<sequence>MQLQESYMCRDLIPVKISSPTCKDLGIPKNTDEVGIPLFTTRIIKNPSLHIDGIRYEATLKGYPTKIDPYSPMCMIPLPVPFGRDHIEPTFVRRRNERERDRVKCVNEGYAVLKEHLPIERKNKRVSKVEILRFAIDYISHLKDLLDEDSEDAESDSTGKTTKSEVASADILNENEDKNKVPPAKRKCVRSA</sequence>
<feature type="compositionally biased region" description="Basic residues" evidence="2">
    <location>
        <begin position="183"/>
        <end position="192"/>
    </location>
</feature>
<protein>
    <submittedName>
        <fullName evidence="4">ASCL</fullName>
    </submittedName>
</protein>
<dbReference type="PANTHER" id="PTHR23349">
    <property type="entry name" value="BASIC HELIX-LOOP-HELIX TRANSCRIPTION FACTOR, TWIST"/>
    <property type="match status" value="1"/>
</dbReference>
<dbReference type="AlphaFoldDB" id="A0A6J8CL18"/>
<dbReference type="PANTHER" id="PTHR23349:SF108">
    <property type="entry name" value="BHLH DOMAIN-CONTAINING PROTEIN"/>
    <property type="match status" value="1"/>
</dbReference>
<dbReference type="GO" id="GO:0000977">
    <property type="term" value="F:RNA polymerase II transcription regulatory region sequence-specific DNA binding"/>
    <property type="evidence" value="ECO:0007669"/>
    <property type="project" value="TreeGrafter"/>
</dbReference>
<keyword evidence="5" id="KW-1185">Reference proteome</keyword>
<dbReference type="GO" id="GO:0032502">
    <property type="term" value="P:developmental process"/>
    <property type="evidence" value="ECO:0007669"/>
    <property type="project" value="TreeGrafter"/>
</dbReference>
<dbReference type="InterPro" id="IPR050283">
    <property type="entry name" value="E-box_TF_Regulators"/>
</dbReference>
<name>A0A6J8CL18_MYTCO</name>
<dbReference type="PROSITE" id="PS50888">
    <property type="entry name" value="BHLH"/>
    <property type="match status" value="1"/>
</dbReference>
<dbReference type="SMART" id="SM00353">
    <property type="entry name" value="HLH"/>
    <property type="match status" value="1"/>
</dbReference>
<dbReference type="GO" id="GO:0046983">
    <property type="term" value="F:protein dimerization activity"/>
    <property type="evidence" value="ECO:0007669"/>
    <property type="project" value="InterPro"/>
</dbReference>
<dbReference type="Gene3D" id="4.10.280.10">
    <property type="entry name" value="Helix-loop-helix DNA-binding domain"/>
    <property type="match status" value="1"/>
</dbReference>
<reference evidence="4 5" key="1">
    <citation type="submission" date="2020-06" db="EMBL/GenBank/DDBJ databases">
        <authorList>
            <person name="Li R."/>
            <person name="Bekaert M."/>
        </authorList>
    </citation>
    <scope>NUCLEOTIDE SEQUENCE [LARGE SCALE GENOMIC DNA]</scope>
    <source>
        <strain evidence="5">wild</strain>
    </source>
</reference>
<dbReference type="EMBL" id="CACVKT020005565">
    <property type="protein sequence ID" value="CAC5395772.1"/>
    <property type="molecule type" value="Genomic_DNA"/>
</dbReference>
<organism evidence="4 5">
    <name type="scientific">Mytilus coruscus</name>
    <name type="common">Sea mussel</name>
    <dbReference type="NCBI Taxonomy" id="42192"/>
    <lineage>
        <taxon>Eukaryota</taxon>
        <taxon>Metazoa</taxon>
        <taxon>Spiralia</taxon>
        <taxon>Lophotrochozoa</taxon>
        <taxon>Mollusca</taxon>
        <taxon>Bivalvia</taxon>
        <taxon>Autobranchia</taxon>
        <taxon>Pteriomorphia</taxon>
        <taxon>Mytilida</taxon>
        <taxon>Mytiloidea</taxon>
        <taxon>Mytilidae</taxon>
        <taxon>Mytilinae</taxon>
        <taxon>Mytilus</taxon>
    </lineage>
</organism>
<evidence type="ECO:0000313" key="4">
    <source>
        <dbReference type="EMBL" id="CAC5395772.1"/>
    </source>
</evidence>
<accession>A0A6J8CL18</accession>
<feature type="domain" description="BHLH" evidence="3">
    <location>
        <begin position="90"/>
        <end position="142"/>
    </location>
</feature>
<dbReference type="Proteomes" id="UP000507470">
    <property type="component" value="Unassembled WGS sequence"/>
</dbReference>
<dbReference type="InterPro" id="IPR036638">
    <property type="entry name" value="HLH_DNA-bd_sf"/>
</dbReference>
<evidence type="ECO:0000256" key="2">
    <source>
        <dbReference type="SAM" id="MobiDB-lite"/>
    </source>
</evidence>
<evidence type="ECO:0000259" key="3">
    <source>
        <dbReference type="PROSITE" id="PS50888"/>
    </source>
</evidence>
<proteinExistence type="predicted"/>
<gene>
    <name evidence="4" type="ORF">MCOR_30403</name>
</gene>
<dbReference type="GO" id="GO:0000981">
    <property type="term" value="F:DNA-binding transcription factor activity, RNA polymerase II-specific"/>
    <property type="evidence" value="ECO:0007669"/>
    <property type="project" value="TreeGrafter"/>
</dbReference>
<evidence type="ECO:0000313" key="5">
    <source>
        <dbReference type="Proteomes" id="UP000507470"/>
    </source>
</evidence>
<keyword evidence="1" id="KW-0238">DNA-binding</keyword>